<dbReference type="AlphaFoldDB" id="A0A9X2LBC6"/>
<dbReference type="EMBL" id="JANIBC010000005">
    <property type="protein sequence ID" value="MCQ8185407.1"/>
    <property type="molecule type" value="Genomic_DNA"/>
</dbReference>
<evidence type="ECO:0000256" key="4">
    <source>
        <dbReference type="ARBA" id="ARBA00022989"/>
    </source>
</evidence>
<evidence type="ECO:0000256" key="3">
    <source>
        <dbReference type="ARBA" id="ARBA00022692"/>
    </source>
</evidence>
<comment type="similarity">
    <text evidence="2">Belongs to the EamA transporter family.</text>
</comment>
<keyword evidence="4 7" id="KW-1133">Transmembrane helix</keyword>
<feature type="transmembrane region" description="Helical" evidence="7">
    <location>
        <begin position="162"/>
        <end position="182"/>
    </location>
</feature>
<dbReference type="Proteomes" id="UP001142610">
    <property type="component" value="Unassembled WGS sequence"/>
</dbReference>
<dbReference type="InterPro" id="IPR000620">
    <property type="entry name" value="EamA_dom"/>
</dbReference>
<dbReference type="RefSeq" id="WP_256619294.1">
    <property type="nucleotide sequence ID" value="NZ_JANIBC010000005.1"/>
</dbReference>
<dbReference type="SUPFAM" id="SSF103481">
    <property type="entry name" value="Multidrug resistance efflux transporter EmrE"/>
    <property type="match status" value="2"/>
</dbReference>
<name>A0A9X2LBC6_9PROT</name>
<comment type="subcellular location">
    <subcellularLocation>
        <location evidence="1">Membrane</location>
        <topology evidence="1">Multi-pass membrane protein</topology>
    </subcellularLocation>
</comment>
<reference evidence="9" key="1">
    <citation type="submission" date="2022-07" db="EMBL/GenBank/DDBJ databases">
        <title>Parvularcula maris sp. nov., an algicidal bacterium isolated from seawater.</title>
        <authorList>
            <person name="Li F."/>
        </authorList>
    </citation>
    <scope>NUCLEOTIDE SEQUENCE</scope>
    <source>
        <strain evidence="9">BGMRC 0090</strain>
    </source>
</reference>
<keyword evidence="3 7" id="KW-0812">Transmembrane</keyword>
<evidence type="ECO:0000256" key="5">
    <source>
        <dbReference type="ARBA" id="ARBA00023136"/>
    </source>
</evidence>
<feature type="transmembrane region" description="Helical" evidence="7">
    <location>
        <begin position="194"/>
        <end position="211"/>
    </location>
</feature>
<evidence type="ECO:0000313" key="10">
    <source>
        <dbReference type="Proteomes" id="UP001142610"/>
    </source>
</evidence>
<dbReference type="InterPro" id="IPR050638">
    <property type="entry name" value="AA-Vitamin_Transporters"/>
</dbReference>
<feature type="transmembrane region" description="Helical" evidence="7">
    <location>
        <begin position="252"/>
        <end position="271"/>
    </location>
</feature>
<keyword evidence="5 7" id="KW-0472">Membrane</keyword>
<feature type="transmembrane region" description="Helical" evidence="7">
    <location>
        <begin position="78"/>
        <end position="100"/>
    </location>
</feature>
<feature type="transmembrane region" description="Helical" evidence="7">
    <location>
        <begin position="15"/>
        <end position="36"/>
    </location>
</feature>
<evidence type="ECO:0000259" key="8">
    <source>
        <dbReference type="Pfam" id="PF00892"/>
    </source>
</evidence>
<sequence length="344" mass="35103">MAAPPPLKKPERGDWIGWAMVAVGGGSAPSAINLAIESAPPAVIAAFRIWAAAVLLLVYTYATGRRLVMPTSPAGLELWLYAAAAGFVGYAMPFFLFPYAQLQVSSIMAGIVMAFLPVMAVVFAALFAGEPMTKRSLGGVLVGSLGVLFLLGPAVFGGISGTALGILLLLLAVLGYAVMGVIMRRAPDHPARSFATMMMLAAAVMATPFAVGAELEGISAASWSAILFLGLVPTGINAIVIVTVVRRAGAGFLATSAYASPVIAVFFGISFFGEPLAATQILGLLTILAGVALTQSGGHKTAPASSQAGITAAEEKTPGGPNSKEQAAPHGQHGLPPKDHPAIR</sequence>
<evidence type="ECO:0000256" key="6">
    <source>
        <dbReference type="SAM" id="MobiDB-lite"/>
    </source>
</evidence>
<feature type="compositionally biased region" description="Polar residues" evidence="6">
    <location>
        <begin position="300"/>
        <end position="309"/>
    </location>
</feature>
<dbReference type="InterPro" id="IPR037185">
    <property type="entry name" value="EmrE-like"/>
</dbReference>
<feature type="transmembrane region" description="Helical" evidence="7">
    <location>
        <begin position="223"/>
        <end position="245"/>
    </location>
</feature>
<feature type="transmembrane region" description="Helical" evidence="7">
    <location>
        <begin position="106"/>
        <end position="129"/>
    </location>
</feature>
<feature type="transmembrane region" description="Helical" evidence="7">
    <location>
        <begin position="277"/>
        <end position="294"/>
    </location>
</feature>
<evidence type="ECO:0000256" key="1">
    <source>
        <dbReference type="ARBA" id="ARBA00004141"/>
    </source>
</evidence>
<accession>A0A9X2LBC6</accession>
<proteinExistence type="inferred from homology"/>
<organism evidence="9 10">
    <name type="scientific">Parvularcula maris</name>
    <dbReference type="NCBI Taxonomy" id="2965077"/>
    <lineage>
        <taxon>Bacteria</taxon>
        <taxon>Pseudomonadati</taxon>
        <taxon>Pseudomonadota</taxon>
        <taxon>Alphaproteobacteria</taxon>
        <taxon>Parvularculales</taxon>
        <taxon>Parvularculaceae</taxon>
        <taxon>Parvularcula</taxon>
    </lineage>
</organism>
<dbReference type="Pfam" id="PF00892">
    <property type="entry name" value="EamA"/>
    <property type="match status" value="2"/>
</dbReference>
<gene>
    <name evidence="9" type="ORF">NOG11_08370</name>
</gene>
<protein>
    <submittedName>
        <fullName evidence="9">DMT family transporter</fullName>
    </submittedName>
</protein>
<evidence type="ECO:0000256" key="2">
    <source>
        <dbReference type="ARBA" id="ARBA00007362"/>
    </source>
</evidence>
<feature type="transmembrane region" description="Helical" evidence="7">
    <location>
        <begin position="42"/>
        <end position="62"/>
    </location>
</feature>
<feature type="domain" description="EamA" evidence="8">
    <location>
        <begin position="22"/>
        <end position="151"/>
    </location>
</feature>
<evidence type="ECO:0000256" key="7">
    <source>
        <dbReference type="SAM" id="Phobius"/>
    </source>
</evidence>
<evidence type="ECO:0000313" key="9">
    <source>
        <dbReference type="EMBL" id="MCQ8185407.1"/>
    </source>
</evidence>
<comment type="caution">
    <text evidence="9">The sequence shown here is derived from an EMBL/GenBank/DDBJ whole genome shotgun (WGS) entry which is preliminary data.</text>
</comment>
<feature type="region of interest" description="Disordered" evidence="6">
    <location>
        <begin position="300"/>
        <end position="344"/>
    </location>
</feature>
<feature type="domain" description="EamA" evidence="8">
    <location>
        <begin position="164"/>
        <end position="294"/>
    </location>
</feature>
<dbReference type="GO" id="GO:0016020">
    <property type="term" value="C:membrane"/>
    <property type="evidence" value="ECO:0007669"/>
    <property type="project" value="UniProtKB-SubCell"/>
</dbReference>
<keyword evidence="10" id="KW-1185">Reference proteome</keyword>
<dbReference type="PANTHER" id="PTHR32322">
    <property type="entry name" value="INNER MEMBRANE TRANSPORTER"/>
    <property type="match status" value="1"/>
</dbReference>
<dbReference type="PANTHER" id="PTHR32322:SF2">
    <property type="entry name" value="EAMA DOMAIN-CONTAINING PROTEIN"/>
    <property type="match status" value="1"/>
</dbReference>